<dbReference type="InterPro" id="IPR028255">
    <property type="entry name" value="CENP-T"/>
</dbReference>
<gene>
    <name evidence="9" type="primary">cenpt</name>
</gene>
<feature type="region of interest" description="Disordered" evidence="6">
    <location>
        <begin position="345"/>
        <end position="623"/>
    </location>
</feature>
<evidence type="ECO:0000256" key="4">
    <source>
        <dbReference type="ARBA" id="ARBA00022454"/>
    </source>
</evidence>
<feature type="domain" description="CENP-T/Histone H4 histone fold" evidence="7">
    <location>
        <begin position="728"/>
        <end position="805"/>
    </location>
</feature>
<feature type="region of interest" description="Disordered" evidence="6">
    <location>
        <begin position="691"/>
        <end position="715"/>
    </location>
</feature>
<dbReference type="GeneID" id="114846062"/>
<feature type="compositionally biased region" description="Polar residues" evidence="6">
    <location>
        <begin position="23"/>
        <end position="39"/>
    </location>
</feature>
<dbReference type="InterPro" id="IPR035425">
    <property type="entry name" value="CENP-T/H4_C"/>
</dbReference>
<accession>A0A6P7L9D3</accession>
<dbReference type="InParanoid" id="A0A6P7L9D3"/>
<dbReference type="GO" id="GO:0046982">
    <property type="term" value="F:protein heterodimerization activity"/>
    <property type="evidence" value="ECO:0007669"/>
    <property type="project" value="InterPro"/>
</dbReference>
<reference evidence="9" key="1">
    <citation type="submission" date="2025-08" db="UniProtKB">
        <authorList>
            <consortium name="RefSeq"/>
        </authorList>
    </citation>
    <scope>IDENTIFICATION</scope>
</reference>
<dbReference type="GO" id="GO:0003677">
    <property type="term" value="F:DNA binding"/>
    <property type="evidence" value="ECO:0007669"/>
    <property type="project" value="InterPro"/>
</dbReference>
<name>A0A6P7L9D3_BETSP</name>
<keyword evidence="8" id="KW-1185">Reference proteome</keyword>
<feature type="compositionally biased region" description="Basic and acidic residues" evidence="6">
    <location>
        <begin position="365"/>
        <end position="376"/>
    </location>
</feature>
<dbReference type="OrthoDB" id="10071681at2759"/>
<dbReference type="PANTHER" id="PTHR46904:SF1">
    <property type="entry name" value="CENTROMERE PROTEIN T"/>
    <property type="match status" value="1"/>
</dbReference>
<feature type="compositionally biased region" description="Acidic residues" evidence="6">
    <location>
        <begin position="406"/>
        <end position="444"/>
    </location>
</feature>
<sequence>MDPTEDLSARVLFKHILVTDQPRTPVTRSATKASSPSRITRSKKDAGAQTPQNILRRSMKNKIRESITRKSLPATTRRKTSTPASASMLFDDGVTPRHILKNIILTEPVKSPVVHETTASEELHLPSASSSITRKRSSTYLSGLDLPELTFSNAASAAKGLRRKRLRRSLNVTAFEKRLGDDVEAEHEQSSVEQSSLSLSSSTSLDLRTPFVGVHSEKRGLKRRVSNRRKITEEEFDAGVINRRVGESSVGPVECGLSETAFTDGFTLELSKLSVPDITDDIVNCNTALYAQSEVMASSSLVATQDKPTVMASQLQREMMETKEEKSQFWKETSVNAFTTEDVVGEEHENQECFSQDDGATGPQSEDKESTADDQPKGSAATSESEEGVLDTQTSGSQDMSKTVEVEDTETREESPQTEEDPETMSHSEEEEVVAEDAVESQTEEDNRGDVFQSEGDNAAVSQSDSEEKEAIPDAEAEDDDAAKTPTGERGAVVFQEVAETTPQFEEGEDVGESQTEEENDGKRQEEDDGEQSSDHLDRSLEHISRRAYRSEGTGAQLADATETGWSDTSKAHSVDPCVLEVRSQDNFQPQTEIPDLADTSTHGQKYSTFTAPESDQETVAEQEVMHDNNNSSHLSDALPVEADEQEEAWEDVEAEEFPCKTPAFVRQKRNFLPTDPVPQNPLKVLVSGTREELTAAKPKQARQRKKGPAKKEPGLSKTYLMGVFKHFAKTKVSADVYPVLKETMNKFFDRLAEDLETYAHHAKRNTIEFEDAVLLLKRQGYVNDKVPVEALIERYLRMDQRRLLIPIAKSGNVVSPRKR</sequence>
<evidence type="ECO:0000313" key="8">
    <source>
        <dbReference type="Proteomes" id="UP000515150"/>
    </source>
</evidence>
<evidence type="ECO:0000256" key="1">
    <source>
        <dbReference type="ARBA" id="ARBA00004123"/>
    </source>
</evidence>
<feature type="compositionally biased region" description="Acidic residues" evidence="6">
    <location>
        <begin position="506"/>
        <end position="520"/>
    </location>
</feature>
<feature type="region of interest" description="Disordered" evidence="6">
    <location>
        <begin position="23"/>
        <end position="52"/>
    </location>
</feature>
<dbReference type="CTD" id="80152"/>
<keyword evidence="4" id="KW-0158">Chromosome</keyword>
<dbReference type="GO" id="GO:0007059">
    <property type="term" value="P:chromosome segregation"/>
    <property type="evidence" value="ECO:0007669"/>
    <property type="project" value="TreeGrafter"/>
</dbReference>
<dbReference type="CDD" id="cd22920">
    <property type="entry name" value="HFD_CENP-T"/>
    <property type="match status" value="1"/>
</dbReference>
<evidence type="ECO:0000256" key="6">
    <source>
        <dbReference type="SAM" id="MobiDB-lite"/>
    </source>
</evidence>
<dbReference type="SUPFAM" id="SSF47113">
    <property type="entry name" value="Histone-fold"/>
    <property type="match status" value="1"/>
</dbReference>
<dbReference type="Proteomes" id="UP000515150">
    <property type="component" value="Chromosome 19"/>
</dbReference>
<dbReference type="PANTHER" id="PTHR46904">
    <property type="entry name" value="CENTROMERE PROTEIN T"/>
    <property type="match status" value="1"/>
</dbReference>
<feature type="compositionally biased region" description="Polar residues" evidence="6">
    <location>
        <begin position="391"/>
        <end position="401"/>
    </location>
</feature>
<keyword evidence="5" id="KW-0539">Nucleus</keyword>
<evidence type="ECO:0000256" key="3">
    <source>
        <dbReference type="ARBA" id="ARBA00010137"/>
    </source>
</evidence>
<dbReference type="KEGG" id="bspl:114846062"/>
<dbReference type="Gene3D" id="1.10.20.10">
    <property type="entry name" value="Histone, subunit A"/>
    <property type="match status" value="1"/>
</dbReference>
<feature type="region of interest" description="Disordered" evidence="6">
    <location>
        <begin position="69"/>
        <end position="89"/>
    </location>
</feature>
<protein>
    <submittedName>
        <fullName evidence="9">Uncharacterized protein cenpt</fullName>
    </submittedName>
</protein>
<comment type="subcellular location">
    <subcellularLocation>
        <location evidence="2">Chromosome</location>
    </subcellularLocation>
    <subcellularLocation>
        <location evidence="1">Nucleus</location>
    </subcellularLocation>
</comment>
<feature type="compositionally biased region" description="Acidic residues" evidence="6">
    <location>
        <begin position="465"/>
        <end position="481"/>
    </location>
</feature>
<feature type="compositionally biased region" description="Polar residues" evidence="6">
    <location>
        <begin position="599"/>
        <end position="614"/>
    </location>
</feature>
<feature type="compositionally biased region" description="Basic and acidic residues" evidence="6">
    <location>
        <begin position="533"/>
        <end position="545"/>
    </location>
</feature>
<dbReference type="GO" id="GO:0000278">
    <property type="term" value="P:mitotic cell cycle"/>
    <property type="evidence" value="ECO:0007669"/>
    <property type="project" value="TreeGrafter"/>
</dbReference>
<feature type="compositionally biased region" description="Basic residues" evidence="6">
    <location>
        <begin position="700"/>
        <end position="709"/>
    </location>
</feature>
<evidence type="ECO:0000256" key="5">
    <source>
        <dbReference type="ARBA" id="ARBA00023242"/>
    </source>
</evidence>
<organism evidence="8 9">
    <name type="scientific">Betta splendens</name>
    <name type="common">Siamese fighting fish</name>
    <dbReference type="NCBI Taxonomy" id="158456"/>
    <lineage>
        <taxon>Eukaryota</taxon>
        <taxon>Metazoa</taxon>
        <taxon>Chordata</taxon>
        <taxon>Craniata</taxon>
        <taxon>Vertebrata</taxon>
        <taxon>Euteleostomi</taxon>
        <taxon>Actinopterygii</taxon>
        <taxon>Neopterygii</taxon>
        <taxon>Teleostei</taxon>
        <taxon>Neoteleostei</taxon>
        <taxon>Acanthomorphata</taxon>
        <taxon>Anabantaria</taxon>
        <taxon>Anabantiformes</taxon>
        <taxon>Anabantoidei</taxon>
        <taxon>Osphronemidae</taxon>
        <taxon>Betta</taxon>
    </lineage>
</organism>
<dbReference type="Pfam" id="PF15511">
    <property type="entry name" value="CENP-T_C"/>
    <property type="match status" value="1"/>
</dbReference>
<dbReference type="GO" id="GO:0000776">
    <property type="term" value="C:kinetochore"/>
    <property type="evidence" value="ECO:0007669"/>
    <property type="project" value="InterPro"/>
</dbReference>
<evidence type="ECO:0000259" key="7">
    <source>
        <dbReference type="Pfam" id="PF15511"/>
    </source>
</evidence>
<dbReference type="RefSeq" id="XP_028990650.1">
    <property type="nucleotide sequence ID" value="XM_029134817.3"/>
</dbReference>
<dbReference type="InterPro" id="IPR009072">
    <property type="entry name" value="Histone-fold"/>
</dbReference>
<dbReference type="AlphaFoldDB" id="A0A6P7L9D3"/>
<comment type="similarity">
    <text evidence="3">Belongs to the CENP-T/CNN1 family.</text>
</comment>
<evidence type="ECO:0000313" key="9">
    <source>
        <dbReference type="RefSeq" id="XP_028990650.1"/>
    </source>
</evidence>
<evidence type="ECO:0000256" key="2">
    <source>
        <dbReference type="ARBA" id="ARBA00004286"/>
    </source>
</evidence>
<proteinExistence type="inferred from homology"/>
<dbReference type="GO" id="GO:0051382">
    <property type="term" value="P:kinetochore assembly"/>
    <property type="evidence" value="ECO:0007669"/>
    <property type="project" value="InterPro"/>
</dbReference>
<dbReference type="GO" id="GO:0005634">
    <property type="term" value="C:nucleus"/>
    <property type="evidence" value="ECO:0007669"/>
    <property type="project" value="UniProtKB-SubCell"/>
</dbReference>